<proteinExistence type="predicted"/>
<name>A0A382RII6_9ZZZZ</name>
<gene>
    <name evidence="1" type="ORF">METZ01_LOCUS350300</name>
</gene>
<dbReference type="EMBL" id="UINC01121940">
    <property type="protein sequence ID" value="SVC97446.1"/>
    <property type="molecule type" value="Genomic_DNA"/>
</dbReference>
<dbReference type="Gene3D" id="3.40.50.300">
    <property type="entry name" value="P-loop containing nucleotide triphosphate hydrolases"/>
    <property type="match status" value="1"/>
</dbReference>
<dbReference type="AlphaFoldDB" id="A0A382RII6"/>
<sequence>MPKQRRETVQIPLDLGHQTALGREDFIAAPCNENALLWIDRWPNWPATGLSFYGSPGCGKTHLAEIWRARSGATRITATSLRGRDAAEIIS</sequence>
<evidence type="ECO:0008006" key="2">
    <source>
        <dbReference type="Google" id="ProtNLM"/>
    </source>
</evidence>
<accession>A0A382RII6</accession>
<organism evidence="1">
    <name type="scientific">marine metagenome</name>
    <dbReference type="NCBI Taxonomy" id="408172"/>
    <lineage>
        <taxon>unclassified sequences</taxon>
        <taxon>metagenomes</taxon>
        <taxon>ecological metagenomes</taxon>
    </lineage>
</organism>
<evidence type="ECO:0000313" key="1">
    <source>
        <dbReference type="EMBL" id="SVC97446.1"/>
    </source>
</evidence>
<protein>
    <recommendedName>
        <fullName evidence="2">Chromosomal replication initiator protein DnaA domain-containing protein</fullName>
    </recommendedName>
</protein>
<feature type="non-terminal residue" evidence="1">
    <location>
        <position position="91"/>
    </location>
</feature>
<dbReference type="InterPro" id="IPR027417">
    <property type="entry name" value="P-loop_NTPase"/>
</dbReference>
<reference evidence="1" key="1">
    <citation type="submission" date="2018-05" db="EMBL/GenBank/DDBJ databases">
        <authorList>
            <person name="Lanie J.A."/>
            <person name="Ng W.-L."/>
            <person name="Kazmierczak K.M."/>
            <person name="Andrzejewski T.M."/>
            <person name="Davidsen T.M."/>
            <person name="Wayne K.J."/>
            <person name="Tettelin H."/>
            <person name="Glass J.I."/>
            <person name="Rusch D."/>
            <person name="Podicherti R."/>
            <person name="Tsui H.-C.T."/>
            <person name="Winkler M.E."/>
        </authorList>
    </citation>
    <scope>NUCLEOTIDE SEQUENCE</scope>
</reference>
<dbReference type="SUPFAM" id="SSF52540">
    <property type="entry name" value="P-loop containing nucleoside triphosphate hydrolases"/>
    <property type="match status" value="1"/>
</dbReference>